<dbReference type="AlphaFoldDB" id="A0A1Q9E535"/>
<evidence type="ECO:0000256" key="1">
    <source>
        <dbReference type="SAM" id="MobiDB-lite"/>
    </source>
</evidence>
<keyword evidence="2" id="KW-1133">Transmembrane helix</keyword>
<keyword evidence="2" id="KW-0472">Membrane</keyword>
<feature type="region of interest" description="Disordered" evidence="1">
    <location>
        <begin position="287"/>
        <end position="307"/>
    </location>
</feature>
<evidence type="ECO:0000313" key="4">
    <source>
        <dbReference type="Proteomes" id="UP000186817"/>
    </source>
</evidence>
<protein>
    <recommendedName>
        <fullName evidence="5">Cell wall-active antibiotics response LiaF-like C-terminal domain-containing protein</fullName>
    </recommendedName>
</protein>
<dbReference type="PANTHER" id="PTHR40763:SF5">
    <property type="entry name" value="MEMBRANE PROTEIN"/>
    <property type="match status" value="1"/>
</dbReference>
<dbReference type="OrthoDB" id="444744at2759"/>
<feature type="transmembrane region" description="Helical" evidence="2">
    <location>
        <begin position="228"/>
        <end position="248"/>
    </location>
</feature>
<dbReference type="EMBL" id="LSRX01000262">
    <property type="protein sequence ID" value="OLQ02542.1"/>
    <property type="molecule type" value="Genomic_DNA"/>
</dbReference>
<keyword evidence="4" id="KW-1185">Reference proteome</keyword>
<sequence>MSSAKYVGFLGGANKFGRWIPEQEIKARAVAGGATIDFSQALFVHPVITIRATAFWGGVSLIVPPNVLVQQNGRAILGGFGDGGGVYHSSSGPVAETVSNSGVTIKIVGTAVMGSVSAMVNRKARPAELLTPEEAAAKMQEAPEPSTTRQDIREQVLGDVFAAHAAAAPPVPPALQQALQAQAAAQHAAAQPQMQAQAVQAMRIISVSWFVLVGIISISWFAAQALRIISVSWAVLVGIISISWFAILARRIISISWFVLVENTQANRAMRIISISSFVLVQRQPRPSRSSRAFPSPMPKHRQPWPDLSGTNSSFDGGRLARWCMLRDLAEERCAEAAMQIAIYSASLVQLSSMSLRPWGVSGSGPKTSAGKVSIRIEPLPHCWRDECCRGMRSPCRGSWWG</sequence>
<comment type="caution">
    <text evidence="3">The sequence shown here is derived from an EMBL/GenBank/DDBJ whole genome shotgun (WGS) entry which is preliminary data.</text>
</comment>
<evidence type="ECO:0000313" key="3">
    <source>
        <dbReference type="EMBL" id="OLQ02542.1"/>
    </source>
</evidence>
<proteinExistence type="predicted"/>
<dbReference type="Proteomes" id="UP000186817">
    <property type="component" value="Unassembled WGS sequence"/>
</dbReference>
<organism evidence="3 4">
    <name type="scientific">Symbiodinium microadriaticum</name>
    <name type="common">Dinoflagellate</name>
    <name type="synonym">Zooxanthella microadriatica</name>
    <dbReference type="NCBI Taxonomy" id="2951"/>
    <lineage>
        <taxon>Eukaryota</taxon>
        <taxon>Sar</taxon>
        <taxon>Alveolata</taxon>
        <taxon>Dinophyceae</taxon>
        <taxon>Suessiales</taxon>
        <taxon>Symbiodiniaceae</taxon>
        <taxon>Symbiodinium</taxon>
    </lineage>
</organism>
<keyword evidence="2" id="KW-0812">Transmembrane</keyword>
<gene>
    <name evidence="3" type="ORF">AK812_SmicGene14590</name>
</gene>
<feature type="transmembrane region" description="Helical" evidence="2">
    <location>
        <begin position="204"/>
        <end position="222"/>
    </location>
</feature>
<evidence type="ECO:0008006" key="5">
    <source>
        <dbReference type="Google" id="ProtNLM"/>
    </source>
</evidence>
<dbReference type="PANTHER" id="PTHR40763">
    <property type="entry name" value="MEMBRANE PROTEIN-RELATED"/>
    <property type="match status" value="1"/>
</dbReference>
<evidence type="ECO:0000256" key="2">
    <source>
        <dbReference type="SAM" id="Phobius"/>
    </source>
</evidence>
<name>A0A1Q9E535_SYMMI</name>
<accession>A0A1Q9E535</accession>
<feature type="non-terminal residue" evidence="3">
    <location>
        <position position="402"/>
    </location>
</feature>
<reference evidence="3 4" key="1">
    <citation type="submission" date="2016-02" db="EMBL/GenBank/DDBJ databases">
        <title>Genome analysis of coral dinoflagellate symbionts highlights evolutionary adaptations to a symbiotic lifestyle.</title>
        <authorList>
            <person name="Aranda M."/>
            <person name="Li Y."/>
            <person name="Liew Y.J."/>
            <person name="Baumgarten S."/>
            <person name="Simakov O."/>
            <person name="Wilson M."/>
            <person name="Piel J."/>
            <person name="Ashoor H."/>
            <person name="Bougouffa S."/>
            <person name="Bajic V.B."/>
            <person name="Ryu T."/>
            <person name="Ravasi T."/>
            <person name="Bayer T."/>
            <person name="Micklem G."/>
            <person name="Kim H."/>
            <person name="Bhak J."/>
            <person name="Lajeunesse T.C."/>
            <person name="Voolstra C.R."/>
        </authorList>
    </citation>
    <scope>NUCLEOTIDE SEQUENCE [LARGE SCALE GENOMIC DNA]</scope>
    <source>
        <strain evidence="3 4">CCMP2467</strain>
    </source>
</reference>